<evidence type="ECO:0000313" key="3">
    <source>
        <dbReference type="Proteomes" id="UP001195196"/>
    </source>
</evidence>
<proteinExistence type="predicted"/>
<organism evidence="2 3">
    <name type="scientific">Gordonia rubripertincta</name>
    <name type="common">Rhodococcus corallinus</name>
    <dbReference type="NCBI Taxonomy" id="36822"/>
    <lineage>
        <taxon>Bacteria</taxon>
        <taxon>Bacillati</taxon>
        <taxon>Actinomycetota</taxon>
        <taxon>Actinomycetes</taxon>
        <taxon>Mycobacteriales</taxon>
        <taxon>Gordoniaceae</taxon>
        <taxon>Gordonia</taxon>
    </lineage>
</organism>
<protein>
    <recommendedName>
        <fullName evidence="4">Dihydrodiol dehydrogenase</fullName>
    </recommendedName>
</protein>
<dbReference type="AlphaFoldDB" id="A0AAW4G9C4"/>
<gene>
    <name evidence="2" type="ORF">JTZ10_18305</name>
</gene>
<evidence type="ECO:0000256" key="1">
    <source>
        <dbReference type="SAM" id="MobiDB-lite"/>
    </source>
</evidence>
<comment type="caution">
    <text evidence="2">The sequence shown here is derived from an EMBL/GenBank/DDBJ whole genome shotgun (WGS) entry which is preliminary data.</text>
</comment>
<dbReference type="EMBL" id="JAFFGU010000010">
    <property type="protein sequence ID" value="MBM7279702.1"/>
    <property type="molecule type" value="Genomic_DNA"/>
</dbReference>
<name>A0AAW4G9C4_GORRU</name>
<evidence type="ECO:0008006" key="4">
    <source>
        <dbReference type="Google" id="ProtNLM"/>
    </source>
</evidence>
<sequence>MPSPSSSEAQAADLDGSRDVGADGAPEPSSWLRIGSADGELVVRNEFARVRVRADRDGNDLRLAIRSLRTGREVFLDALQLESLTWLDERAYTTLLSEPFGPE</sequence>
<feature type="region of interest" description="Disordered" evidence="1">
    <location>
        <begin position="1"/>
        <end position="31"/>
    </location>
</feature>
<evidence type="ECO:0000313" key="2">
    <source>
        <dbReference type="EMBL" id="MBM7279702.1"/>
    </source>
</evidence>
<reference evidence="2" key="1">
    <citation type="submission" date="2021-02" db="EMBL/GenBank/DDBJ databases">
        <title>Taxonomy, biology and ecology of Rhodococcus bacteria occurring in California pistachio and other woody hosts as revealed by genome sequence analyses.</title>
        <authorList>
            <person name="Riely B."/>
            <person name="Gai Y."/>
        </authorList>
    </citation>
    <scope>NUCLEOTIDE SEQUENCE</scope>
    <source>
        <strain evidence="2">BP-295</strain>
    </source>
</reference>
<dbReference type="RefSeq" id="WP_006897068.1">
    <property type="nucleotide sequence ID" value="NZ_CP059695.1"/>
</dbReference>
<dbReference type="Proteomes" id="UP001195196">
    <property type="component" value="Unassembled WGS sequence"/>
</dbReference>
<accession>A0AAW4G9C4</accession>